<dbReference type="Gene3D" id="1.10.3720.10">
    <property type="entry name" value="MetI-like"/>
    <property type="match status" value="1"/>
</dbReference>
<evidence type="ECO:0000256" key="8">
    <source>
        <dbReference type="RuleBase" id="RU363032"/>
    </source>
</evidence>
<dbReference type="Pfam" id="PF00528">
    <property type="entry name" value="BPD_transp_1"/>
    <property type="match status" value="1"/>
</dbReference>
<keyword evidence="7 8" id="KW-0472">Membrane</keyword>
<dbReference type="PANTHER" id="PTHR43357:SF4">
    <property type="entry name" value="INNER MEMBRANE ABC TRANSPORTER PERMEASE PROTEIN YDCV"/>
    <property type="match status" value="1"/>
</dbReference>
<dbReference type="PANTHER" id="PTHR43357">
    <property type="entry name" value="INNER MEMBRANE ABC TRANSPORTER PERMEASE PROTEIN YDCV"/>
    <property type="match status" value="1"/>
</dbReference>
<dbReference type="InterPro" id="IPR000515">
    <property type="entry name" value="MetI-like"/>
</dbReference>
<feature type="transmembrane region" description="Helical" evidence="8">
    <location>
        <begin position="109"/>
        <end position="133"/>
    </location>
</feature>
<dbReference type="CDD" id="cd06261">
    <property type="entry name" value="TM_PBP2"/>
    <property type="match status" value="1"/>
</dbReference>
<evidence type="ECO:0000256" key="7">
    <source>
        <dbReference type="ARBA" id="ARBA00023136"/>
    </source>
</evidence>
<protein>
    <submittedName>
        <fullName evidence="10">Putative spermidine/putrescine transport system permease protein</fullName>
    </submittedName>
</protein>
<evidence type="ECO:0000256" key="4">
    <source>
        <dbReference type="ARBA" id="ARBA00022519"/>
    </source>
</evidence>
<dbReference type="GO" id="GO:0055085">
    <property type="term" value="P:transmembrane transport"/>
    <property type="evidence" value="ECO:0007669"/>
    <property type="project" value="InterPro"/>
</dbReference>
<evidence type="ECO:0000256" key="6">
    <source>
        <dbReference type="ARBA" id="ARBA00022989"/>
    </source>
</evidence>
<feature type="transmembrane region" description="Helical" evidence="8">
    <location>
        <begin position="145"/>
        <end position="165"/>
    </location>
</feature>
<dbReference type="OrthoDB" id="9815533at2"/>
<evidence type="ECO:0000313" key="10">
    <source>
        <dbReference type="EMBL" id="SDH68598.1"/>
    </source>
</evidence>
<keyword evidence="3" id="KW-1003">Cell membrane</keyword>
<gene>
    <name evidence="10" type="ORF">SAMN05421742_11022</name>
</gene>
<evidence type="ECO:0000256" key="2">
    <source>
        <dbReference type="ARBA" id="ARBA00022448"/>
    </source>
</evidence>
<evidence type="ECO:0000256" key="3">
    <source>
        <dbReference type="ARBA" id="ARBA00022475"/>
    </source>
</evidence>
<feature type="transmembrane region" description="Helical" evidence="8">
    <location>
        <begin position="20"/>
        <end position="43"/>
    </location>
</feature>
<proteinExistence type="inferred from homology"/>
<organism evidence="10 11">
    <name type="scientific">Roseospirillum parvum</name>
    <dbReference type="NCBI Taxonomy" id="83401"/>
    <lineage>
        <taxon>Bacteria</taxon>
        <taxon>Pseudomonadati</taxon>
        <taxon>Pseudomonadota</taxon>
        <taxon>Alphaproteobacteria</taxon>
        <taxon>Rhodospirillales</taxon>
        <taxon>Rhodospirillaceae</taxon>
        <taxon>Roseospirillum</taxon>
    </lineage>
</organism>
<feature type="domain" description="ABC transmembrane type-1" evidence="9">
    <location>
        <begin position="74"/>
        <end position="263"/>
    </location>
</feature>
<keyword evidence="4" id="KW-0997">Cell inner membrane</keyword>
<evidence type="ECO:0000313" key="11">
    <source>
        <dbReference type="Proteomes" id="UP000217076"/>
    </source>
</evidence>
<dbReference type="EMBL" id="FNCV01000010">
    <property type="protein sequence ID" value="SDH68598.1"/>
    <property type="molecule type" value="Genomic_DNA"/>
</dbReference>
<keyword evidence="11" id="KW-1185">Reference proteome</keyword>
<keyword evidence="2 8" id="KW-0813">Transport</keyword>
<reference evidence="11" key="1">
    <citation type="submission" date="2016-10" db="EMBL/GenBank/DDBJ databases">
        <authorList>
            <person name="Varghese N."/>
            <person name="Submissions S."/>
        </authorList>
    </citation>
    <scope>NUCLEOTIDE SEQUENCE [LARGE SCALE GENOMIC DNA]</scope>
    <source>
        <strain evidence="11">930I</strain>
    </source>
</reference>
<dbReference type="GO" id="GO:0005886">
    <property type="term" value="C:plasma membrane"/>
    <property type="evidence" value="ECO:0007669"/>
    <property type="project" value="UniProtKB-SubCell"/>
</dbReference>
<keyword evidence="5 8" id="KW-0812">Transmembrane</keyword>
<dbReference type="AlphaFoldDB" id="A0A1G8EFC6"/>
<dbReference type="STRING" id="83401.SAMN05421742_11022"/>
<evidence type="ECO:0000259" key="9">
    <source>
        <dbReference type="PROSITE" id="PS50928"/>
    </source>
</evidence>
<feature type="transmembrane region" description="Helical" evidence="8">
    <location>
        <begin position="78"/>
        <end position="97"/>
    </location>
</feature>
<dbReference type="InterPro" id="IPR035906">
    <property type="entry name" value="MetI-like_sf"/>
</dbReference>
<evidence type="ECO:0000256" key="5">
    <source>
        <dbReference type="ARBA" id="ARBA00022692"/>
    </source>
</evidence>
<sequence length="281" mass="30063">MTHGPHHPRTLEEKLWTAALWVSAVLVFAFLVAPLIAIVPLSFNDGQFLTYPLSGFSLRWYGEFFTDPDWMRALKNSLIVGVFSTILSTTLGTLAAVGLTRARFKGKSVVLGILLSPMIVPLVITGVGFYLFFAPLGLTATYTGLVLAHTALAAPFVVITVSATLQGFDMNLARAAASLGAGPLRVFGSVILPLIAPGVASGALFAFATSFDEVVVVLLVAGPEQRTLPREMFSGIRENISPTIMAAATLLIAFSTILLVTLELLRRRNERLTGRRGGTFG</sequence>
<dbReference type="RefSeq" id="WP_092620941.1">
    <property type="nucleotide sequence ID" value="NZ_FNCV01000010.1"/>
</dbReference>
<comment type="similarity">
    <text evidence="8">Belongs to the binding-protein-dependent transport system permease family.</text>
</comment>
<comment type="subcellular location">
    <subcellularLocation>
        <location evidence="1">Cell inner membrane</location>
        <topology evidence="1">Multi-pass membrane protein</topology>
    </subcellularLocation>
    <subcellularLocation>
        <location evidence="8">Cell membrane</location>
        <topology evidence="8">Multi-pass membrane protein</topology>
    </subcellularLocation>
</comment>
<evidence type="ECO:0000256" key="1">
    <source>
        <dbReference type="ARBA" id="ARBA00004429"/>
    </source>
</evidence>
<dbReference type="SUPFAM" id="SSF161098">
    <property type="entry name" value="MetI-like"/>
    <property type="match status" value="1"/>
</dbReference>
<accession>A0A1G8EFC6</accession>
<name>A0A1G8EFC6_9PROT</name>
<keyword evidence="6 8" id="KW-1133">Transmembrane helix</keyword>
<dbReference type="Proteomes" id="UP000217076">
    <property type="component" value="Unassembled WGS sequence"/>
</dbReference>
<feature type="transmembrane region" description="Helical" evidence="8">
    <location>
        <begin position="186"/>
        <end position="208"/>
    </location>
</feature>
<dbReference type="PROSITE" id="PS50928">
    <property type="entry name" value="ABC_TM1"/>
    <property type="match status" value="1"/>
</dbReference>
<feature type="transmembrane region" description="Helical" evidence="8">
    <location>
        <begin position="244"/>
        <end position="265"/>
    </location>
</feature>